<evidence type="ECO:0000313" key="2">
    <source>
        <dbReference type="Proteomes" id="UP001596317"/>
    </source>
</evidence>
<proteinExistence type="predicted"/>
<dbReference type="Proteomes" id="UP001596317">
    <property type="component" value="Unassembled WGS sequence"/>
</dbReference>
<comment type="caution">
    <text evidence="1">The sequence shown here is derived from an EMBL/GenBank/DDBJ whole genome shotgun (WGS) entry which is preliminary data.</text>
</comment>
<accession>A0ABW1ZPU4</accession>
<dbReference type="EMBL" id="JBHSWB010000002">
    <property type="protein sequence ID" value="MFC6662504.1"/>
    <property type="molecule type" value="Genomic_DNA"/>
</dbReference>
<name>A0ABW1ZPU4_9DEIO</name>
<sequence length="192" mass="21286">MSDPNVHLLSMLVQDTHHAATGESLAGHTAVPFGSALLDVLREECRNVEERSGAPLRLIRVSEPDELLVLAGRVESGAHMYTSVNHLIRSLLLEDPDSPAPRLSRRWLTVPSGQPAQMYRDQLRLPAWHRHIHAHVNFLAQAHWWHARGATPSQAQRAAAATLAQRLHLTFITEGEGHWPADVAPRDPAALH</sequence>
<reference evidence="2" key="1">
    <citation type="journal article" date="2019" name="Int. J. Syst. Evol. Microbiol.">
        <title>The Global Catalogue of Microorganisms (GCM) 10K type strain sequencing project: providing services to taxonomists for standard genome sequencing and annotation.</title>
        <authorList>
            <consortium name="The Broad Institute Genomics Platform"/>
            <consortium name="The Broad Institute Genome Sequencing Center for Infectious Disease"/>
            <person name="Wu L."/>
            <person name="Ma J."/>
        </authorList>
    </citation>
    <scope>NUCLEOTIDE SEQUENCE [LARGE SCALE GENOMIC DNA]</scope>
    <source>
        <strain evidence="2">CCUG 63830</strain>
    </source>
</reference>
<gene>
    <name evidence="1" type="ORF">ACFP90_20840</name>
</gene>
<evidence type="ECO:0000313" key="1">
    <source>
        <dbReference type="EMBL" id="MFC6662504.1"/>
    </source>
</evidence>
<protein>
    <submittedName>
        <fullName evidence="1">Uncharacterized protein</fullName>
    </submittedName>
</protein>
<dbReference type="RefSeq" id="WP_224612155.1">
    <property type="nucleotide sequence ID" value="NZ_JAIQXV010000023.1"/>
</dbReference>
<organism evidence="1 2">
    <name type="scientific">Deinococcus multiflagellatus</name>
    <dbReference type="NCBI Taxonomy" id="1656887"/>
    <lineage>
        <taxon>Bacteria</taxon>
        <taxon>Thermotogati</taxon>
        <taxon>Deinococcota</taxon>
        <taxon>Deinococci</taxon>
        <taxon>Deinococcales</taxon>
        <taxon>Deinococcaceae</taxon>
        <taxon>Deinococcus</taxon>
    </lineage>
</organism>
<keyword evidence="2" id="KW-1185">Reference proteome</keyword>